<dbReference type="InterPro" id="IPR015421">
    <property type="entry name" value="PyrdxlP-dep_Trfase_major"/>
</dbReference>
<keyword evidence="3" id="KW-1185">Reference proteome</keyword>
<evidence type="ECO:0000313" key="3">
    <source>
        <dbReference type="Proteomes" id="UP001154282"/>
    </source>
</evidence>
<comment type="caution">
    <text evidence="2">The sequence shown here is derived from an EMBL/GenBank/DDBJ whole genome shotgun (WGS) entry which is preliminary data.</text>
</comment>
<dbReference type="Gene3D" id="3.40.640.10">
    <property type="entry name" value="Type I PLP-dependent aspartate aminotransferase-like (Major domain)"/>
    <property type="match status" value="1"/>
</dbReference>
<accession>A0AAV0Q2K5</accession>
<dbReference type="AlphaFoldDB" id="A0AAV0Q2K5"/>
<organism evidence="2 3">
    <name type="scientific">Linum tenue</name>
    <dbReference type="NCBI Taxonomy" id="586396"/>
    <lineage>
        <taxon>Eukaryota</taxon>
        <taxon>Viridiplantae</taxon>
        <taxon>Streptophyta</taxon>
        <taxon>Embryophyta</taxon>
        <taxon>Tracheophyta</taxon>
        <taxon>Spermatophyta</taxon>
        <taxon>Magnoliopsida</taxon>
        <taxon>eudicotyledons</taxon>
        <taxon>Gunneridae</taxon>
        <taxon>Pentapetalae</taxon>
        <taxon>rosids</taxon>
        <taxon>fabids</taxon>
        <taxon>Malpighiales</taxon>
        <taxon>Linaceae</taxon>
        <taxon>Linum</taxon>
    </lineage>
</organism>
<reference evidence="2" key="1">
    <citation type="submission" date="2022-08" db="EMBL/GenBank/DDBJ databases">
        <authorList>
            <person name="Gutierrez-Valencia J."/>
        </authorList>
    </citation>
    <scope>NUCLEOTIDE SEQUENCE</scope>
</reference>
<protein>
    <submittedName>
        <fullName evidence="2">Uncharacterized protein</fullName>
    </submittedName>
</protein>
<evidence type="ECO:0000313" key="2">
    <source>
        <dbReference type="EMBL" id="CAI0527293.1"/>
    </source>
</evidence>
<name>A0AAV0Q2K5_9ROSI</name>
<proteinExistence type="predicted"/>
<dbReference type="EMBL" id="CAMGYJ010000009">
    <property type="protein sequence ID" value="CAI0527293.1"/>
    <property type="molecule type" value="Genomic_DNA"/>
</dbReference>
<evidence type="ECO:0000256" key="1">
    <source>
        <dbReference type="SAM" id="MobiDB-lite"/>
    </source>
</evidence>
<dbReference type="Proteomes" id="UP001154282">
    <property type="component" value="Unassembled WGS sequence"/>
</dbReference>
<feature type="region of interest" description="Disordered" evidence="1">
    <location>
        <begin position="1"/>
        <end position="21"/>
    </location>
</feature>
<sequence>MSPFQPKPKKSPVDWNDSRRGHLEKHRRLQFTTNNNIHLICDQICSATVFGKPDYSSITKIVDKDWKSGNNSLNQDLGGYPVPEIQHRRAVRVDGSPGPAIVSTRT</sequence>
<gene>
    <name evidence="2" type="ORF">LITE_LOCUS41224</name>
</gene>